<gene>
    <name evidence="1" type="ORF">WFA24289_00968</name>
</gene>
<proteinExistence type="predicted"/>
<dbReference type="SUPFAM" id="SSF46785">
    <property type="entry name" value="Winged helix' DNA-binding domain"/>
    <property type="match status" value="1"/>
</dbReference>
<dbReference type="InterPro" id="IPR036390">
    <property type="entry name" value="WH_DNA-bd_sf"/>
</dbReference>
<sequence>MEHVQQLLNQYGLVLTDFAPNNEMLALMPTILKSSISFANVTINQEEVVLIDTSAELNEDHLIQLIQLLKNVPLPIIFLADSFSIDTQMLLTKNQFGFISQMGFYLPSLKPVKVTKPTMQLISLSKNQQIIILALIYWKLLHDDDSNTFHIKVRQLADYLNITAMTISRALRTFVDAGWLATSGYTRNHSFSIPTGYDLNSWVNEILRLLPSPVQKTLYVPINQIEQIEEKKLASLTALSKFTLIAPTTLVSWAISNNQLTDELKQANLPEFNARLTPKNNAAVEIWKYDSQVFNQLLPKNYQLAVDPVSLFLSLRNSHSKEVTEQLNKLLENLVNQH</sequence>
<dbReference type="Proteomes" id="UP000789707">
    <property type="component" value="Unassembled WGS sequence"/>
</dbReference>
<evidence type="ECO:0000313" key="2">
    <source>
        <dbReference type="Proteomes" id="UP000789707"/>
    </source>
</evidence>
<dbReference type="EMBL" id="CAKKNS010000003">
    <property type="protein sequence ID" value="CAH0416660.1"/>
    <property type="molecule type" value="Genomic_DNA"/>
</dbReference>
<comment type="caution">
    <text evidence="1">The sequence shown here is derived from an EMBL/GenBank/DDBJ whole genome shotgun (WGS) entry which is preliminary data.</text>
</comment>
<accession>A0ABM8Z771</accession>
<organism evidence="1 2">
    <name type="scientific">Periweissella fabaria</name>
    <dbReference type="NCBI Taxonomy" id="546157"/>
    <lineage>
        <taxon>Bacteria</taxon>
        <taxon>Bacillati</taxon>
        <taxon>Bacillota</taxon>
        <taxon>Bacilli</taxon>
        <taxon>Lactobacillales</taxon>
        <taxon>Lactobacillaceae</taxon>
        <taxon>Periweissella</taxon>
    </lineage>
</organism>
<dbReference type="InterPro" id="IPR036388">
    <property type="entry name" value="WH-like_DNA-bd_sf"/>
</dbReference>
<dbReference type="Gene3D" id="1.10.10.10">
    <property type="entry name" value="Winged helix-like DNA-binding domain superfamily/Winged helix DNA-binding domain"/>
    <property type="match status" value="1"/>
</dbReference>
<evidence type="ECO:0000313" key="1">
    <source>
        <dbReference type="EMBL" id="CAH0416660.1"/>
    </source>
</evidence>
<reference evidence="1 2" key="1">
    <citation type="submission" date="2021-11" db="EMBL/GenBank/DDBJ databases">
        <authorList>
            <person name="Depoorter E."/>
        </authorList>
    </citation>
    <scope>NUCLEOTIDE SEQUENCE [LARGE SCALE GENOMIC DNA]</scope>
    <source>
        <strain evidence="1 2">LMG 24289</strain>
    </source>
</reference>
<name>A0ABM8Z771_9LACO</name>
<keyword evidence="2" id="KW-1185">Reference proteome</keyword>
<dbReference type="RefSeq" id="WP_250784296.1">
    <property type="nucleotide sequence ID" value="NZ_JAGMVV010000031.1"/>
</dbReference>
<protein>
    <submittedName>
        <fullName evidence="1">Uncharacterized protein</fullName>
    </submittedName>
</protein>